<gene>
    <name evidence="3" type="ORF">L914_16030</name>
</gene>
<dbReference type="EMBL" id="KI695115">
    <property type="protein sequence ID" value="ETM37411.1"/>
    <property type="molecule type" value="Genomic_DNA"/>
</dbReference>
<dbReference type="Pfam" id="PF06337">
    <property type="entry name" value="DUSP"/>
    <property type="match status" value="1"/>
</dbReference>
<feature type="domain" description="DUSP" evidence="2">
    <location>
        <begin position="1"/>
        <end position="106"/>
    </location>
</feature>
<feature type="region of interest" description="Disordered" evidence="1">
    <location>
        <begin position="125"/>
        <end position="152"/>
    </location>
</feature>
<evidence type="ECO:0000259" key="2">
    <source>
        <dbReference type="PROSITE" id="PS51283"/>
    </source>
</evidence>
<proteinExistence type="predicted"/>
<feature type="non-terminal residue" evidence="3">
    <location>
        <position position="1"/>
    </location>
</feature>
<dbReference type="PROSITE" id="PS51283">
    <property type="entry name" value="DUSP"/>
    <property type="match status" value="1"/>
</dbReference>
<dbReference type="Proteomes" id="UP000054532">
    <property type="component" value="Unassembled WGS sequence"/>
</dbReference>
<dbReference type="Gene3D" id="3.30.2230.10">
    <property type="entry name" value="DUSP-like"/>
    <property type="match status" value="1"/>
</dbReference>
<dbReference type="AlphaFoldDB" id="W2MM43"/>
<dbReference type="InterPro" id="IPR035927">
    <property type="entry name" value="DUSP-like_sf"/>
</dbReference>
<dbReference type="CDD" id="cd20104">
    <property type="entry name" value="MBT_PHF20L1-like"/>
    <property type="match status" value="1"/>
</dbReference>
<evidence type="ECO:0000256" key="1">
    <source>
        <dbReference type="SAM" id="MobiDB-lite"/>
    </source>
</evidence>
<dbReference type="SUPFAM" id="SSF54160">
    <property type="entry name" value="Chromo domain-like"/>
    <property type="match status" value="1"/>
</dbReference>
<feature type="compositionally biased region" description="Polar residues" evidence="1">
    <location>
        <begin position="284"/>
        <end position="307"/>
    </location>
</feature>
<accession>W2MM43</accession>
<dbReference type="GO" id="GO:0004843">
    <property type="term" value="F:cysteine-type deubiquitinase activity"/>
    <property type="evidence" value="ECO:0007669"/>
    <property type="project" value="InterPro"/>
</dbReference>
<dbReference type="Gene3D" id="2.30.30.140">
    <property type="match status" value="1"/>
</dbReference>
<evidence type="ECO:0000313" key="3">
    <source>
        <dbReference type="EMBL" id="ETM37411.1"/>
    </source>
</evidence>
<dbReference type="InterPro" id="IPR016197">
    <property type="entry name" value="Chromo-like_dom_sf"/>
</dbReference>
<reference evidence="3" key="1">
    <citation type="submission" date="2013-11" db="EMBL/GenBank/DDBJ databases">
        <title>The Genome Sequence of Phytophthora parasitica IAC_01/95.</title>
        <authorList>
            <consortium name="The Broad Institute Genomics Platform"/>
            <person name="Russ C."/>
            <person name="Tyler B."/>
            <person name="Panabieres F."/>
            <person name="Shan W."/>
            <person name="Tripathy S."/>
            <person name="Grunwald N."/>
            <person name="Machado M."/>
            <person name="Johnson C.S."/>
            <person name="Arredondo F."/>
            <person name="Hong C."/>
            <person name="Coffey M."/>
            <person name="Young S.K."/>
            <person name="Zeng Q."/>
            <person name="Gargeya S."/>
            <person name="Fitzgerald M."/>
            <person name="Abouelleil A."/>
            <person name="Alvarado L."/>
            <person name="Chapman S.B."/>
            <person name="Gainer-Dewar J."/>
            <person name="Goldberg J."/>
            <person name="Griggs A."/>
            <person name="Gujja S."/>
            <person name="Hansen M."/>
            <person name="Howarth C."/>
            <person name="Imamovic A."/>
            <person name="Ireland A."/>
            <person name="Larimer J."/>
            <person name="McCowan C."/>
            <person name="Murphy C."/>
            <person name="Pearson M."/>
            <person name="Poon T.W."/>
            <person name="Priest M."/>
            <person name="Roberts A."/>
            <person name="Saif S."/>
            <person name="Shea T."/>
            <person name="Sykes S."/>
            <person name="Wortman J."/>
            <person name="Nusbaum C."/>
            <person name="Birren B."/>
        </authorList>
    </citation>
    <scope>NUCLEOTIDE SEQUENCE [LARGE SCALE GENOMIC DNA]</scope>
    <source>
        <strain evidence="3">IAC_01/95</strain>
    </source>
</reference>
<dbReference type="VEuPathDB" id="FungiDB:PPTG_19039"/>
<feature type="region of interest" description="Disordered" evidence="1">
    <location>
        <begin position="278"/>
        <end position="326"/>
    </location>
</feature>
<dbReference type="SMART" id="SM00695">
    <property type="entry name" value="DUSP"/>
    <property type="match status" value="1"/>
</dbReference>
<name>W2MM43_PHYNI</name>
<dbReference type="InterPro" id="IPR006615">
    <property type="entry name" value="Pept_C19_DUSP"/>
</dbReference>
<feature type="compositionally biased region" description="Low complexity" evidence="1">
    <location>
        <begin position="316"/>
        <end position="326"/>
    </location>
</feature>
<organism evidence="3">
    <name type="scientific">Phytophthora nicotianae</name>
    <name type="common">Potato buckeye rot agent</name>
    <name type="synonym">Phytophthora parasitica</name>
    <dbReference type="NCBI Taxonomy" id="4792"/>
    <lineage>
        <taxon>Eukaryota</taxon>
        <taxon>Sar</taxon>
        <taxon>Stramenopiles</taxon>
        <taxon>Oomycota</taxon>
        <taxon>Peronosporomycetes</taxon>
        <taxon>Peronosporales</taxon>
        <taxon>Peronosporaceae</taxon>
        <taxon>Phytophthora</taxon>
    </lineage>
</organism>
<dbReference type="SUPFAM" id="SSF143791">
    <property type="entry name" value="DUSP-like"/>
    <property type="match status" value="1"/>
</dbReference>
<sequence>LHRCLKQIKKKRKKKKMARSYRLGDTWFVVSCGWWQRVVERGDTPTDSRIRNSDIVDAKRSCRCCSRSILHPNLMEDVDFRLVSEPVWSALSLEFGYDWAVRREVVTMGRRLGVDVYPSGLEERATGHGHIPNSEAVAPSPPSSPTREEWTPEKLEQWRSELKLDQSVDALDTDSRWYEAKIVDITDSRVKVHYRGWSVKWDEWLAKTSPRLMPTHSRVPNWRKFQVHDAVQVGEARPGKKRMLWRDGKVLATSTSLLVQIQVGDEVRWLDSEDERLCPPGTHRTISSGTNADAASSSPTSVTTMGSNGRRKRLKTSSSRLSLFDD</sequence>
<protein>
    <recommendedName>
        <fullName evidence="2">DUSP domain-containing protein</fullName>
    </recommendedName>
</protein>